<reference evidence="7 8" key="1">
    <citation type="submission" date="2022-05" db="EMBL/GenBank/DDBJ databases">
        <authorList>
            <consortium name="Genoscope - CEA"/>
            <person name="William W."/>
        </authorList>
    </citation>
    <scope>NUCLEOTIDE SEQUENCE [LARGE SCALE GENOMIC DNA]</scope>
</reference>
<evidence type="ECO:0000256" key="2">
    <source>
        <dbReference type="ARBA" id="ARBA00022692"/>
    </source>
</evidence>
<keyword evidence="2 5" id="KW-0812">Transmembrane</keyword>
<evidence type="ECO:0000256" key="1">
    <source>
        <dbReference type="ARBA" id="ARBA00004141"/>
    </source>
</evidence>
<name>A0AAU9VW80_9CNID</name>
<sequence>MTHSLDLSEQQALLDKRNLQGSRYESPYYSGSEVTMLNQPGATSDLDTTSSAGVFKSRSVIQRPGENHYAEGLPIWRAALLVVNSALGAGILNFPQAYAQCGGITTALTAQMSLLVFITGAFLILAYCAENHGSQNFQEIIREVLGPGAYILTQIVIMLYMYGSTVAYMILIGDQLEKVGEAIDSTPGWYLSREFLMCAMCILFLLPLCLPKTLKVLSYSSALGTVGALFVCIVTAIKYFDGHHIDSKDYVEIEESWNWTQAFAAIPIICFGFQCHVPSVAVYAELKRASVPRFGIVVVIAMAICTTAYTITASFGYLTFGTSVKSDVLLSYPSNDILVNIARVTICLIVLSTGAFVVFCGRSCLEGLYLAAFRMPPTLAEIYEKRRRIIQTLVWFGSALIIAVYVKNIQYAIALIGGLAALFIFFYPGICLVQEMVQYPVLTMKRKLLILLGLWYVVVGVFLFADSEVFAIMQDIKGGTYFSRYSKFRAPENMNHSLNLLEKEALLEKNGVPNGHHECTVIHYNNSRDNVIGKPVANGDRDTISASCTVIQRSDGSGHFSKGIPIWRATLLVVNSALGAGILNFPQAYAQAGGIFTTLIIHMCLLVFITGAFLILAYCAENHGSHNFQEIIGAVLGPRACVATEIVITLYMFGCTVAYMILIGDQLEKVGEAIDSTPGWYLRRKFLTGVTSLVFLLPLCLPKTLKVLSYSSFCGTFGAFFVSMVTAIKYFEGHHTDRKEFEEIELPWTTTFSSVPIICFAFQCHVQSVAVYAELKRASVPRFGIVVVIAMTICSTVYIITGTFGYLTFGTNVESDVLKSYPSNDILVNIARVTMCLIVLTSAAVVVFCGRSSLDGLYVAAFSVPPTKAGKDEKQRRIIEILLWFGLSLIISLCVQDVLYAITFVGGLAALFIFFYPGMCLVQEMLQYPVLTLTRKLLISLGACYVVIGVFLFADSEVFAILEDIKGKVGS</sequence>
<feature type="transmembrane region" description="Helical" evidence="5">
    <location>
        <begin position="448"/>
        <end position="465"/>
    </location>
</feature>
<feature type="transmembrane region" description="Helical" evidence="5">
    <location>
        <begin position="899"/>
        <end position="916"/>
    </location>
</feature>
<keyword evidence="3 5" id="KW-1133">Transmembrane helix</keyword>
<gene>
    <name evidence="7" type="ORF">PMEA_00028374</name>
</gene>
<feature type="transmembrane region" description="Helical" evidence="5">
    <location>
        <begin position="877"/>
        <end position="893"/>
    </location>
</feature>
<dbReference type="AlphaFoldDB" id="A0AAU9VW80"/>
<evidence type="ECO:0000313" key="8">
    <source>
        <dbReference type="Proteomes" id="UP001159428"/>
    </source>
</evidence>
<evidence type="ECO:0000259" key="6">
    <source>
        <dbReference type="Pfam" id="PF01490"/>
    </source>
</evidence>
<feature type="transmembrane region" description="Helical" evidence="5">
    <location>
        <begin position="595"/>
        <end position="619"/>
    </location>
</feature>
<feature type="transmembrane region" description="Helical" evidence="5">
    <location>
        <begin position="104"/>
        <end position="128"/>
    </location>
</feature>
<evidence type="ECO:0000256" key="5">
    <source>
        <dbReference type="SAM" id="Phobius"/>
    </source>
</evidence>
<proteinExistence type="predicted"/>
<feature type="transmembrane region" description="Helical" evidence="5">
    <location>
        <begin position="337"/>
        <end position="360"/>
    </location>
</feature>
<dbReference type="PANTHER" id="PTHR22950:SF652">
    <property type="entry name" value="TRANSMEMBRANE AMINO ACID TRANSPORTER FAMILY PROTEIN"/>
    <property type="match status" value="1"/>
</dbReference>
<feature type="domain" description="Amino acid transporter transmembrane" evidence="6">
    <location>
        <begin position="564"/>
        <end position="953"/>
    </location>
</feature>
<dbReference type="GO" id="GO:0016020">
    <property type="term" value="C:membrane"/>
    <property type="evidence" value="ECO:0007669"/>
    <property type="project" value="UniProtKB-SubCell"/>
</dbReference>
<dbReference type="EMBL" id="CALNXJ010000006">
    <property type="protein sequence ID" value="CAH3040994.1"/>
    <property type="molecule type" value="Genomic_DNA"/>
</dbReference>
<feature type="transmembrane region" description="Helical" evidence="5">
    <location>
        <begin position="389"/>
        <end position="406"/>
    </location>
</feature>
<dbReference type="Pfam" id="PF01490">
    <property type="entry name" value="Aa_trans"/>
    <property type="match status" value="2"/>
</dbReference>
<dbReference type="InterPro" id="IPR013057">
    <property type="entry name" value="AA_transpt_TM"/>
</dbReference>
<comment type="subcellular location">
    <subcellularLocation>
        <location evidence="1">Membrane</location>
        <topology evidence="1">Multi-pass membrane protein</topology>
    </subcellularLocation>
</comment>
<feature type="transmembrane region" description="Helical" evidence="5">
    <location>
        <begin position="260"/>
        <end position="284"/>
    </location>
</feature>
<feature type="transmembrane region" description="Helical" evidence="5">
    <location>
        <begin position="412"/>
        <end position="436"/>
    </location>
</feature>
<accession>A0AAU9VW80</accession>
<feature type="transmembrane region" description="Helical" evidence="5">
    <location>
        <begin position="78"/>
        <end position="98"/>
    </location>
</feature>
<feature type="transmembrane region" description="Helical" evidence="5">
    <location>
        <begin position="640"/>
        <end position="662"/>
    </location>
</feature>
<feature type="transmembrane region" description="Helical" evidence="5">
    <location>
        <begin position="713"/>
        <end position="731"/>
    </location>
</feature>
<dbReference type="Gene3D" id="1.20.1740.10">
    <property type="entry name" value="Amino acid/polyamine transporter I"/>
    <property type="match status" value="2"/>
</dbReference>
<dbReference type="Proteomes" id="UP001159428">
    <property type="component" value="Unassembled WGS sequence"/>
</dbReference>
<feature type="transmembrane region" description="Helical" evidence="5">
    <location>
        <begin position="190"/>
        <end position="210"/>
    </location>
</feature>
<evidence type="ECO:0000313" key="7">
    <source>
        <dbReference type="EMBL" id="CAH3040994.1"/>
    </source>
</evidence>
<feature type="transmembrane region" description="Helical" evidence="5">
    <location>
        <begin position="222"/>
        <end position="240"/>
    </location>
</feature>
<evidence type="ECO:0000256" key="3">
    <source>
        <dbReference type="ARBA" id="ARBA00022989"/>
    </source>
</evidence>
<dbReference type="PANTHER" id="PTHR22950">
    <property type="entry name" value="AMINO ACID TRANSPORTER"/>
    <property type="match status" value="1"/>
</dbReference>
<protein>
    <recommendedName>
        <fullName evidence="6">Amino acid transporter transmembrane domain-containing protein</fullName>
    </recommendedName>
</protein>
<evidence type="ECO:0000256" key="4">
    <source>
        <dbReference type="ARBA" id="ARBA00023136"/>
    </source>
</evidence>
<feature type="transmembrane region" description="Helical" evidence="5">
    <location>
        <begin position="937"/>
        <end position="954"/>
    </location>
</feature>
<dbReference type="GO" id="GO:0015179">
    <property type="term" value="F:L-amino acid transmembrane transporter activity"/>
    <property type="evidence" value="ECO:0007669"/>
    <property type="project" value="TreeGrafter"/>
</dbReference>
<feature type="transmembrane region" description="Helical" evidence="5">
    <location>
        <begin position="826"/>
        <end position="849"/>
    </location>
</feature>
<feature type="transmembrane region" description="Helical" evidence="5">
    <location>
        <begin position="296"/>
        <end position="317"/>
    </location>
</feature>
<organism evidence="7 8">
    <name type="scientific">Pocillopora meandrina</name>
    <dbReference type="NCBI Taxonomy" id="46732"/>
    <lineage>
        <taxon>Eukaryota</taxon>
        <taxon>Metazoa</taxon>
        <taxon>Cnidaria</taxon>
        <taxon>Anthozoa</taxon>
        <taxon>Hexacorallia</taxon>
        <taxon>Scleractinia</taxon>
        <taxon>Astrocoeniina</taxon>
        <taxon>Pocilloporidae</taxon>
        <taxon>Pocillopora</taxon>
    </lineage>
</organism>
<feature type="transmembrane region" description="Helical" evidence="5">
    <location>
        <begin position="785"/>
        <end position="806"/>
    </location>
</feature>
<comment type="caution">
    <text evidence="7">The sequence shown here is derived from an EMBL/GenBank/DDBJ whole genome shotgun (WGS) entry which is preliminary data.</text>
</comment>
<feature type="transmembrane region" description="Helical" evidence="5">
    <location>
        <begin position="149"/>
        <end position="170"/>
    </location>
</feature>
<keyword evidence="4 5" id="KW-0472">Membrane</keyword>
<feature type="domain" description="Amino acid transporter transmembrane" evidence="6">
    <location>
        <begin position="75"/>
        <end position="430"/>
    </location>
</feature>
<feature type="transmembrane region" description="Helical" evidence="5">
    <location>
        <begin position="682"/>
        <end position="701"/>
    </location>
</feature>
<keyword evidence="8" id="KW-1185">Reference proteome</keyword>